<dbReference type="Gene3D" id="3.80.10.10">
    <property type="entry name" value="Ribonuclease Inhibitor"/>
    <property type="match status" value="1"/>
</dbReference>
<dbReference type="InterPro" id="IPR032675">
    <property type="entry name" value="LRR_dom_sf"/>
</dbReference>
<dbReference type="RefSeq" id="WP_350280196.1">
    <property type="nucleotide sequence ID" value="NZ_CP158165.1"/>
</dbReference>
<proteinExistence type="predicted"/>
<evidence type="ECO:0000313" key="1">
    <source>
        <dbReference type="EMBL" id="XBV27410.1"/>
    </source>
</evidence>
<reference evidence="1" key="1">
    <citation type="submission" date="2024-06" db="EMBL/GenBank/DDBJ databases">
        <title>Kribbella sp. strain HUAS MG21 genome sequences.</title>
        <authorList>
            <person name="Mo P."/>
        </authorList>
    </citation>
    <scope>NUCLEOTIDE SEQUENCE</scope>
    <source>
        <strain evidence="1">HUAS MG21</strain>
    </source>
</reference>
<evidence type="ECO:0008006" key="2">
    <source>
        <dbReference type="Google" id="ProtNLM"/>
    </source>
</evidence>
<dbReference type="SUPFAM" id="SSF52058">
    <property type="entry name" value="L domain-like"/>
    <property type="match status" value="1"/>
</dbReference>
<dbReference type="AlphaFoldDB" id="A0AAU7TLC3"/>
<dbReference type="EMBL" id="CP158165">
    <property type="protein sequence ID" value="XBV27410.1"/>
    <property type="molecule type" value="Genomic_DNA"/>
</dbReference>
<accession>A0AAU7TLC3</accession>
<sequence length="268" mass="29604">MLRGLLAEALETVAAGLPRQAQVGVAREAGRGVGWCENVAVPGDRAADGRQLVEVAEYRGEASVIVAATQLGSAYSEQRKRQIVDEWVEFFRSGPTPIRSLRFTTRTPKRLFDALSGQHQLTSLEVKWGDYNDLSALSGMPHLRTLRLAGASKVENLAHLAALQHVETLQVDGLQGLVDASPLGRMRAVKDLELGGDWMTPRNVRVQSLSFLAQMPQLERLLAHTLIVDDLDYTPLLSLPNLKKVRVMATRGMTPPYEQLVHRLPWDS</sequence>
<gene>
    <name evidence="1" type="ORF">ABN611_13480</name>
</gene>
<name>A0AAU7TLC3_9ACTN</name>
<organism evidence="1">
    <name type="scientific">Kribbella sp. HUAS MG21</name>
    <dbReference type="NCBI Taxonomy" id="3160966"/>
    <lineage>
        <taxon>Bacteria</taxon>
        <taxon>Bacillati</taxon>
        <taxon>Actinomycetota</taxon>
        <taxon>Actinomycetes</taxon>
        <taxon>Propionibacteriales</taxon>
        <taxon>Kribbellaceae</taxon>
        <taxon>Kribbella</taxon>
    </lineage>
</organism>
<protein>
    <recommendedName>
        <fullName evidence="2">Leucine-rich repeat domain-containing protein</fullName>
    </recommendedName>
</protein>